<evidence type="ECO:0000313" key="1">
    <source>
        <dbReference type="EMBL" id="TFK88954.1"/>
    </source>
</evidence>
<accession>A0A5C3PGR1</accession>
<dbReference type="Proteomes" id="UP000308197">
    <property type="component" value="Unassembled WGS sequence"/>
</dbReference>
<name>A0A5C3PGR1_9APHY</name>
<reference evidence="1 2" key="1">
    <citation type="journal article" date="2019" name="Nat. Ecol. Evol.">
        <title>Megaphylogeny resolves global patterns of mushroom evolution.</title>
        <authorList>
            <person name="Varga T."/>
            <person name="Krizsan K."/>
            <person name="Foldi C."/>
            <person name="Dima B."/>
            <person name="Sanchez-Garcia M."/>
            <person name="Sanchez-Ramirez S."/>
            <person name="Szollosi G.J."/>
            <person name="Szarkandi J.G."/>
            <person name="Papp V."/>
            <person name="Albert L."/>
            <person name="Andreopoulos W."/>
            <person name="Angelini C."/>
            <person name="Antonin V."/>
            <person name="Barry K.W."/>
            <person name="Bougher N.L."/>
            <person name="Buchanan P."/>
            <person name="Buyck B."/>
            <person name="Bense V."/>
            <person name="Catcheside P."/>
            <person name="Chovatia M."/>
            <person name="Cooper J."/>
            <person name="Damon W."/>
            <person name="Desjardin D."/>
            <person name="Finy P."/>
            <person name="Geml J."/>
            <person name="Haridas S."/>
            <person name="Hughes K."/>
            <person name="Justo A."/>
            <person name="Karasinski D."/>
            <person name="Kautmanova I."/>
            <person name="Kiss B."/>
            <person name="Kocsube S."/>
            <person name="Kotiranta H."/>
            <person name="LaButti K.M."/>
            <person name="Lechner B.E."/>
            <person name="Liimatainen K."/>
            <person name="Lipzen A."/>
            <person name="Lukacs Z."/>
            <person name="Mihaltcheva S."/>
            <person name="Morgado L.N."/>
            <person name="Niskanen T."/>
            <person name="Noordeloos M.E."/>
            <person name="Ohm R.A."/>
            <person name="Ortiz-Santana B."/>
            <person name="Ovrebo C."/>
            <person name="Racz N."/>
            <person name="Riley R."/>
            <person name="Savchenko A."/>
            <person name="Shiryaev A."/>
            <person name="Soop K."/>
            <person name="Spirin V."/>
            <person name="Szebenyi C."/>
            <person name="Tomsovsky M."/>
            <person name="Tulloss R.E."/>
            <person name="Uehling J."/>
            <person name="Grigoriev I.V."/>
            <person name="Vagvolgyi C."/>
            <person name="Papp T."/>
            <person name="Martin F.M."/>
            <person name="Miettinen O."/>
            <person name="Hibbett D.S."/>
            <person name="Nagy L.G."/>
        </authorList>
    </citation>
    <scope>NUCLEOTIDE SEQUENCE [LARGE SCALE GENOMIC DNA]</scope>
    <source>
        <strain evidence="1 2">HHB13444</strain>
    </source>
</reference>
<protein>
    <submittedName>
        <fullName evidence="1">Uncharacterized protein</fullName>
    </submittedName>
</protein>
<dbReference type="EMBL" id="ML211093">
    <property type="protein sequence ID" value="TFK88954.1"/>
    <property type="molecule type" value="Genomic_DNA"/>
</dbReference>
<dbReference type="InParanoid" id="A0A5C3PGR1"/>
<sequence>MNTETAHGPDEAVVVFARWVGQNGKKTNATTEAGPRAHIYSSSIPPAEPIRPGTRVRILATSPAWYTTYVGDNEMYDAYDAHVVGEVTGVAGWKGRKIVLQIANECAINPIKTVRLRIPFAPNVTVDMQDVHVPLGHHEAHETDLNTTSVVRTSSGDFQCGARTCCPPWRKLVGENFLQEPMLEDVGDRTGADGGHAKMQVRLTSWHEIAMTKSRTD</sequence>
<evidence type="ECO:0000313" key="2">
    <source>
        <dbReference type="Proteomes" id="UP000308197"/>
    </source>
</evidence>
<keyword evidence="2" id="KW-1185">Reference proteome</keyword>
<dbReference type="AlphaFoldDB" id="A0A5C3PGR1"/>
<proteinExistence type="predicted"/>
<organism evidence="1 2">
    <name type="scientific">Polyporus arcularius HHB13444</name>
    <dbReference type="NCBI Taxonomy" id="1314778"/>
    <lineage>
        <taxon>Eukaryota</taxon>
        <taxon>Fungi</taxon>
        <taxon>Dikarya</taxon>
        <taxon>Basidiomycota</taxon>
        <taxon>Agaricomycotina</taxon>
        <taxon>Agaricomycetes</taxon>
        <taxon>Polyporales</taxon>
        <taxon>Polyporaceae</taxon>
        <taxon>Polyporus</taxon>
    </lineage>
</organism>
<gene>
    <name evidence="1" type="ORF">K466DRAFT_598195</name>
</gene>